<reference evidence="3 4" key="1">
    <citation type="submission" date="2024-09" db="EMBL/GenBank/DDBJ databases">
        <authorList>
            <person name="Lee S.D."/>
        </authorList>
    </citation>
    <scope>NUCLEOTIDE SEQUENCE [LARGE SCALE GENOMIC DNA]</scope>
    <source>
        <strain evidence="3 4">N1-1</strain>
    </source>
</reference>
<dbReference type="Gene3D" id="3.40.33.10">
    <property type="entry name" value="CAP"/>
    <property type="match status" value="1"/>
</dbReference>
<dbReference type="InterPro" id="IPR035940">
    <property type="entry name" value="CAP_sf"/>
</dbReference>
<dbReference type="Proteomes" id="UP001592582">
    <property type="component" value="Unassembled WGS sequence"/>
</dbReference>
<sequence>MPRHAQSSPASHRRTARSGPSRRKRKRGPRVVLAVCCTALAAGAGGVFSGVLPLPPGVPASVVVAGDPAGHTPVAHRSATGTARPDATGGAGAPLGTGGTGGGSSPRPSTTPKPTPTATASPSKATATPTPSTAAPSASGSATLVSRTTDALIASAQSQILDLVNAQRAKNGCGALTASKPLDTLAQNFSQEMAVRNFFDHTDPDGKSPWDRAKVLGITNLGGENIAMGQQTADDVMTAWMNSPGHRANILNCTYHSLGVGVYYATTGGPWWTQDFGF</sequence>
<keyword evidence="4" id="KW-1185">Reference proteome</keyword>
<dbReference type="InterPro" id="IPR014044">
    <property type="entry name" value="CAP_dom"/>
</dbReference>
<gene>
    <name evidence="3" type="ORF">ACEZDG_35375</name>
</gene>
<feature type="compositionally biased region" description="Gly residues" evidence="1">
    <location>
        <begin position="89"/>
        <end position="104"/>
    </location>
</feature>
<proteinExistence type="predicted"/>
<feature type="compositionally biased region" description="Basic residues" evidence="1">
    <location>
        <begin position="11"/>
        <end position="29"/>
    </location>
</feature>
<feature type="compositionally biased region" description="Low complexity" evidence="1">
    <location>
        <begin position="116"/>
        <end position="141"/>
    </location>
</feature>
<accession>A0ABV6VLJ7</accession>
<evidence type="ECO:0000313" key="3">
    <source>
        <dbReference type="EMBL" id="MFC1414558.1"/>
    </source>
</evidence>
<feature type="compositionally biased region" description="Polar residues" evidence="1">
    <location>
        <begin position="1"/>
        <end position="10"/>
    </location>
</feature>
<dbReference type="SUPFAM" id="SSF55797">
    <property type="entry name" value="PR-1-like"/>
    <property type="match status" value="1"/>
</dbReference>
<feature type="region of interest" description="Disordered" evidence="1">
    <location>
        <begin position="1"/>
        <end position="29"/>
    </location>
</feature>
<feature type="region of interest" description="Disordered" evidence="1">
    <location>
        <begin position="69"/>
        <end position="141"/>
    </location>
</feature>
<comment type="caution">
    <text evidence="3">The sequence shown here is derived from an EMBL/GenBank/DDBJ whole genome shotgun (WGS) entry which is preliminary data.</text>
</comment>
<evidence type="ECO:0000259" key="2">
    <source>
        <dbReference type="Pfam" id="PF00188"/>
    </source>
</evidence>
<dbReference type="CDD" id="cd05379">
    <property type="entry name" value="CAP_bacterial"/>
    <property type="match status" value="1"/>
</dbReference>
<feature type="domain" description="SCP" evidence="2">
    <location>
        <begin position="161"/>
        <end position="276"/>
    </location>
</feature>
<name>A0ABV6VLJ7_9ACTN</name>
<dbReference type="Pfam" id="PF00188">
    <property type="entry name" value="CAP"/>
    <property type="match status" value="1"/>
</dbReference>
<protein>
    <submittedName>
        <fullName evidence="3">CAP domain-containing protein</fullName>
    </submittedName>
</protein>
<evidence type="ECO:0000313" key="4">
    <source>
        <dbReference type="Proteomes" id="UP001592582"/>
    </source>
</evidence>
<organism evidence="3 4">
    <name type="scientific">Streptacidiphilus alkalitolerans</name>
    <dbReference type="NCBI Taxonomy" id="3342712"/>
    <lineage>
        <taxon>Bacteria</taxon>
        <taxon>Bacillati</taxon>
        <taxon>Actinomycetota</taxon>
        <taxon>Actinomycetes</taxon>
        <taxon>Kitasatosporales</taxon>
        <taxon>Streptomycetaceae</taxon>
        <taxon>Streptacidiphilus</taxon>
    </lineage>
</organism>
<dbReference type="RefSeq" id="WP_380518304.1">
    <property type="nucleotide sequence ID" value="NZ_JBHEZX010000025.1"/>
</dbReference>
<dbReference type="PANTHER" id="PTHR31157:SF1">
    <property type="entry name" value="SCP DOMAIN-CONTAINING PROTEIN"/>
    <property type="match status" value="1"/>
</dbReference>
<dbReference type="PANTHER" id="PTHR31157">
    <property type="entry name" value="SCP DOMAIN-CONTAINING PROTEIN"/>
    <property type="match status" value="1"/>
</dbReference>
<evidence type="ECO:0000256" key="1">
    <source>
        <dbReference type="SAM" id="MobiDB-lite"/>
    </source>
</evidence>
<dbReference type="EMBL" id="JBHEZX010000025">
    <property type="protein sequence ID" value="MFC1414558.1"/>
    <property type="molecule type" value="Genomic_DNA"/>
</dbReference>